<gene>
    <name evidence="7" type="ORF">HNQ94_000182</name>
</gene>
<dbReference type="GO" id="GO:0008677">
    <property type="term" value="F:2-dehydropantoate 2-reductase activity"/>
    <property type="evidence" value="ECO:0007669"/>
    <property type="project" value="UniProtKB-EC"/>
</dbReference>
<keyword evidence="4" id="KW-0566">Pantothenate biosynthesis</keyword>
<evidence type="ECO:0000313" key="8">
    <source>
        <dbReference type="Proteomes" id="UP000581688"/>
    </source>
</evidence>
<proteinExistence type="inferred from homology"/>
<dbReference type="InterPro" id="IPR013328">
    <property type="entry name" value="6PGD_dom2"/>
</dbReference>
<keyword evidence="8" id="KW-1185">Reference proteome</keyword>
<comment type="function">
    <text evidence="4">Catalyzes the NADPH-dependent reduction of ketopantoate into pantoic acid.</text>
</comment>
<accession>A0A841PY34</accession>
<evidence type="ECO:0000256" key="4">
    <source>
        <dbReference type="RuleBase" id="RU362068"/>
    </source>
</evidence>
<dbReference type="PANTHER" id="PTHR21708:SF26">
    <property type="entry name" value="2-DEHYDROPANTOATE 2-REDUCTASE"/>
    <property type="match status" value="1"/>
</dbReference>
<dbReference type="UniPathway" id="UPA00028">
    <property type="reaction ID" value="UER00004"/>
</dbReference>
<dbReference type="FunFam" id="1.10.1040.10:FF:000017">
    <property type="entry name" value="2-dehydropantoate 2-reductase"/>
    <property type="match status" value="1"/>
</dbReference>
<evidence type="ECO:0000256" key="1">
    <source>
        <dbReference type="ARBA" id="ARBA00007870"/>
    </source>
</evidence>
<dbReference type="InterPro" id="IPR051402">
    <property type="entry name" value="KPR-Related"/>
</dbReference>
<keyword evidence="3 4" id="KW-0560">Oxidoreductase</keyword>
<dbReference type="GO" id="GO:0015940">
    <property type="term" value="P:pantothenate biosynthetic process"/>
    <property type="evidence" value="ECO:0007669"/>
    <property type="project" value="UniProtKB-UniPathway"/>
</dbReference>
<dbReference type="InterPro" id="IPR008927">
    <property type="entry name" value="6-PGluconate_DH-like_C_sf"/>
</dbReference>
<evidence type="ECO:0000259" key="6">
    <source>
        <dbReference type="Pfam" id="PF08546"/>
    </source>
</evidence>
<dbReference type="AlphaFoldDB" id="A0A841PY34"/>
<dbReference type="GO" id="GO:0005737">
    <property type="term" value="C:cytoplasm"/>
    <property type="evidence" value="ECO:0007669"/>
    <property type="project" value="TreeGrafter"/>
</dbReference>
<dbReference type="NCBIfam" id="TIGR00745">
    <property type="entry name" value="apbA_panE"/>
    <property type="match status" value="1"/>
</dbReference>
<dbReference type="SUPFAM" id="SSF48179">
    <property type="entry name" value="6-phosphogluconate dehydrogenase C-terminal domain-like"/>
    <property type="match status" value="1"/>
</dbReference>
<reference evidence="7 8" key="1">
    <citation type="submission" date="2020-08" db="EMBL/GenBank/DDBJ databases">
        <title>Genomic Encyclopedia of Type Strains, Phase IV (KMG-IV): sequencing the most valuable type-strain genomes for metagenomic binning, comparative biology and taxonomic classification.</title>
        <authorList>
            <person name="Goeker M."/>
        </authorList>
    </citation>
    <scope>NUCLEOTIDE SEQUENCE [LARGE SCALE GENOMIC DNA]</scope>
    <source>
        <strain evidence="7 8">DSM 19612</strain>
    </source>
</reference>
<feature type="domain" description="Ketopantoate reductase N-terminal" evidence="5">
    <location>
        <begin position="3"/>
        <end position="151"/>
    </location>
</feature>
<keyword evidence="2 4" id="KW-0521">NADP</keyword>
<evidence type="ECO:0000313" key="7">
    <source>
        <dbReference type="EMBL" id="MBB6451761.1"/>
    </source>
</evidence>
<protein>
    <recommendedName>
        <fullName evidence="4">2-dehydropantoate 2-reductase</fullName>
        <ecNumber evidence="4">1.1.1.169</ecNumber>
    </recommendedName>
    <alternativeName>
        <fullName evidence="4">Ketopantoate reductase</fullName>
    </alternativeName>
</protein>
<organism evidence="7 8">
    <name type="scientific">Salirhabdus euzebyi</name>
    <dbReference type="NCBI Taxonomy" id="394506"/>
    <lineage>
        <taxon>Bacteria</taxon>
        <taxon>Bacillati</taxon>
        <taxon>Bacillota</taxon>
        <taxon>Bacilli</taxon>
        <taxon>Bacillales</taxon>
        <taxon>Bacillaceae</taxon>
        <taxon>Salirhabdus</taxon>
    </lineage>
</organism>
<dbReference type="PANTHER" id="PTHR21708">
    <property type="entry name" value="PROBABLE 2-DEHYDROPANTOATE 2-REDUCTASE"/>
    <property type="match status" value="1"/>
</dbReference>
<dbReference type="Proteomes" id="UP000581688">
    <property type="component" value="Unassembled WGS sequence"/>
</dbReference>
<comment type="similarity">
    <text evidence="1 4">Belongs to the ketopantoate reductase family.</text>
</comment>
<dbReference type="EMBL" id="JACHGH010000001">
    <property type="protein sequence ID" value="MBB6451761.1"/>
    <property type="molecule type" value="Genomic_DNA"/>
</dbReference>
<name>A0A841PY34_9BACI</name>
<dbReference type="SUPFAM" id="SSF51735">
    <property type="entry name" value="NAD(P)-binding Rossmann-fold domains"/>
    <property type="match status" value="1"/>
</dbReference>
<feature type="domain" description="Ketopantoate reductase C-terminal" evidence="6">
    <location>
        <begin position="179"/>
        <end position="301"/>
    </location>
</feature>
<dbReference type="Gene3D" id="1.10.1040.10">
    <property type="entry name" value="N-(1-d-carboxylethyl)-l-norvaline Dehydrogenase, domain 2"/>
    <property type="match status" value="1"/>
</dbReference>
<evidence type="ECO:0000259" key="5">
    <source>
        <dbReference type="Pfam" id="PF02558"/>
    </source>
</evidence>
<sequence>MNIVVFGAGAVGGYFGGKLALKGYPVNFLVREKRYEQLKARGLKVESFYGDFTIEPRVVLHTEEIESPDLVIVALKNYHVDQAMPQLEELVNKGAKLLPLLNGMEHLDLFVSKFGKENVLGGICYVASTLNEHGDVVQTSQMQDIYFGPLSNAVDQTFLAEIKAIMKESSIHVTLTDSIIAEMWKKYIFLTSLSGITTATRQPIGIAIQDEVTYSFLYDLLTEIYEVAKAKDVPLAVNTVDTIASKLQNLPTDMTSSMHRDLQKGLRMELDSLHGYLLKEAQKHQLNTPCLRAIYALLHPYKNGNI</sequence>
<dbReference type="Pfam" id="PF08546">
    <property type="entry name" value="ApbA_C"/>
    <property type="match status" value="1"/>
</dbReference>
<dbReference type="FunFam" id="3.40.50.720:FF:000307">
    <property type="entry name" value="2-dehydropantoate 2-reductase"/>
    <property type="match status" value="1"/>
</dbReference>
<dbReference type="Gene3D" id="3.40.50.720">
    <property type="entry name" value="NAD(P)-binding Rossmann-like Domain"/>
    <property type="match status" value="1"/>
</dbReference>
<dbReference type="Pfam" id="PF02558">
    <property type="entry name" value="ApbA"/>
    <property type="match status" value="1"/>
</dbReference>
<dbReference type="InterPro" id="IPR036291">
    <property type="entry name" value="NAD(P)-bd_dom_sf"/>
</dbReference>
<evidence type="ECO:0000256" key="2">
    <source>
        <dbReference type="ARBA" id="ARBA00022857"/>
    </source>
</evidence>
<dbReference type="InterPro" id="IPR013752">
    <property type="entry name" value="KPA_reductase"/>
</dbReference>
<dbReference type="InterPro" id="IPR003710">
    <property type="entry name" value="ApbA"/>
</dbReference>
<evidence type="ECO:0000256" key="3">
    <source>
        <dbReference type="ARBA" id="ARBA00023002"/>
    </source>
</evidence>
<dbReference type="RefSeq" id="WP_174496373.1">
    <property type="nucleotide sequence ID" value="NZ_CADDWK010000007.1"/>
</dbReference>
<dbReference type="EC" id="1.1.1.169" evidence="4"/>
<comment type="caution">
    <text evidence="7">The sequence shown here is derived from an EMBL/GenBank/DDBJ whole genome shotgun (WGS) entry which is preliminary data.</text>
</comment>
<comment type="pathway">
    <text evidence="4">Cofactor biosynthesis; (R)-pantothenate biosynthesis; (R)-pantoate from 3-methyl-2-oxobutanoate: step 2/2.</text>
</comment>
<dbReference type="InterPro" id="IPR013332">
    <property type="entry name" value="KPR_N"/>
</dbReference>
<comment type="catalytic activity">
    <reaction evidence="4">
        <text>(R)-pantoate + NADP(+) = 2-dehydropantoate + NADPH + H(+)</text>
        <dbReference type="Rhea" id="RHEA:16233"/>
        <dbReference type="ChEBI" id="CHEBI:11561"/>
        <dbReference type="ChEBI" id="CHEBI:15378"/>
        <dbReference type="ChEBI" id="CHEBI:15980"/>
        <dbReference type="ChEBI" id="CHEBI:57783"/>
        <dbReference type="ChEBI" id="CHEBI:58349"/>
        <dbReference type="EC" id="1.1.1.169"/>
    </reaction>
</comment>